<dbReference type="PROSITE" id="PS50004">
    <property type="entry name" value="C2"/>
    <property type="match status" value="4"/>
</dbReference>
<proteinExistence type="predicted"/>
<feature type="domain" description="C2" evidence="4">
    <location>
        <begin position="149"/>
        <end position="268"/>
    </location>
</feature>
<reference evidence="5 6" key="1">
    <citation type="submission" date="2019-03" db="EMBL/GenBank/DDBJ databases">
        <title>Single cell metagenomics reveals metabolic interactions within the superorganism composed of flagellate Streblomastix strix and complex community of Bacteroidetes bacteria on its surface.</title>
        <authorList>
            <person name="Treitli S.C."/>
            <person name="Kolisko M."/>
            <person name="Husnik F."/>
            <person name="Keeling P."/>
            <person name="Hampl V."/>
        </authorList>
    </citation>
    <scope>NUCLEOTIDE SEQUENCE [LARGE SCALE GENOMIC DNA]</scope>
    <source>
        <strain evidence="5">ST1C</strain>
    </source>
</reference>
<dbReference type="AlphaFoldDB" id="A0A5J4V3M2"/>
<feature type="compositionally biased region" description="Low complexity" evidence="3">
    <location>
        <begin position="124"/>
        <end position="146"/>
    </location>
</feature>
<evidence type="ECO:0000313" key="5">
    <source>
        <dbReference type="EMBL" id="KAA6377348.1"/>
    </source>
</evidence>
<accession>A0A5J4V3M2</accession>
<name>A0A5J4V3M2_9EUKA</name>
<dbReference type="Proteomes" id="UP000324800">
    <property type="component" value="Unassembled WGS sequence"/>
</dbReference>
<dbReference type="CDD" id="cd00030">
    <property type="entry name" value="C2"/>
    <property type="match status" value="4"/>
</dbReference>
<dbReference type="EMBL" id="SNRW01009890">
    <property type="protein sequence ID" value="KAA6377348.1"/>
    <property type="molecule type" value="Genomic_DNA"/>
</dbReference>
<evidence type="ECO:0000256" key="3">
    <source>
        <dbReference type="SAM" id="MobiDB-lite"/>
    </source>
</evidence>
<keyword evidence="2" id="KW-0106">Calcium</keyword>
<comment type="caution">
    <text evidence="5">The sequence shown here is derived from an EMBL/GenBank/DDBJ whole genome shotgun (WGS) entry which is preliminary data.</text>
</comment>
<feature type="region of interest" description="Disordered" evidence="3">
    <location>
        <begin position="115"/>
        <end position="160"/>
    </location>
</feature>
<feature type="domain" description="C2" evidence="4">
    <location>
        <begin position="347"/>
        <end position="465"/>
    </location>
</feature>
<dbReference type="GO" id="GO:0005509">
    <property type="term" value="F:calcium ion binding"/>
    <property type="evidence" value="ECO:0007669"/>
    <property type="project" value="TreeGrafter"/>
</dbReference>
<keyword evidence="1" id="KW-0479">Metal-binding</keyword>
<dbReference type="PANTHER" id="PTHR45911">
    <property type="entry name" value="C2 DOMAIN-CONTAINING PROTEIN"/>
    <property type="match status" value="1"/>
</dbReference>
<gene>
    <name evidence="5" type="ORF">EZS28_027125</name>
</gene>
<evidence type="ECO:0000313" key="6">
    <source>
        <dbReference type="Proteomes" id="UP000324800"/>
    </source>
</evidence>
<dbReference type="Pfam" id="PF00168">
    <property type="entry name" value="C2"/>
    <property type="match status" value="4"/>
</dbReference>
<feature type="non-terminal residue" evidence="5">
    <location>
        <position position="901"/>
    </location>
</feature>
<dbReference type="InterPro" id="IPR035892">
    <property type="entry name" value="C2_domain_sf"/>
</dbReference>
<evidence type="ECO:0000256" key="2">
    <source>
        <dbReference type="ARBA" id="ARBA00022837"/>
    </source>
</evidence>
<dbReference type="OrthoDB" id="67700at2759"/>
<dbReference type="PANTHER" id="PTHR45911:SF4">
    <property type="entry name" value="MULTIPLE C2 AND TRANSMEMBRANE DOMAIN-CONTAINING PROTEIN"/>
    <property type="match status" value="1"/>
</dbReference>
<feature type="region of interest" description="Disordered" evidence="3">
    <location>
        <begin position="511"/>
        <end position="531"/>
    </location>
</feature>
<dbReference type="Gene3D" id="2.60.40.150">
    <property type="entry name" value="C2 domain"/>
    <property type="match status" value="4"/>
</dbReference>
<feature type="region of interest" description="Disordered" evidence="3">
    <location>
        <begin position="825"/>
        <end position="849"/>
    </location>
</feature>
<dbReference type="PRINTS" id="PR00360">
    <property type="entry name" value="C2DOMAIN"/>
</dbReference>
<organism evidence="5 6">
    <name type="scientific">Streblomastix strix</name>
    <dbReference type="NCBI Taxonomy" id="222440"/>
    <lineage>
        <taxon>Eukaryota</taxon>
        <taxon>Metamonada</taxon>
        <taxon>Preaxostyla</taxon>
        <taxon>Oxymonadida</taxon>
        <taxon>Streblomastigidae</taxon>
        <taxon>Streblomastix</taxon>
    </lineage>
</organism>
<sequence length="901" mass="106843">MDAGGKCDPYVKVIFAGQEQQTNKVSNTLNAEYNQTFEFKGDESQVLDGQVTLELWDYDRFTSNELVGKVQIPLNEFKNRKEKFRYQFKGSLNNYGKNAGNVDLIIDYQPEEQEQQLKQRKQKQLPIEQQQEAPVEEQQPLEQEQQLKQRKSKQLPIEQQQEAPGTVVTSVLSCRELYCVDLNIQSDPYVRVLFKGQLRGKTRKATDTLHANYNESFKFHFDRETQDSDTILFELWERDALKEDLQIGKAEVPINYFLDNKEEAEITFEGVNNLVGQNVGVLEAEIEAFPYDDYFTMKRNQNQNKKEFGTIRRSYLDSHGQTLRPSTLETIKRNSALKQAQEIQQEQEQPIEQIPQSDDDYPKGAVKVTVKKVRNVISMDTFGNSDPYIKVILGEKEGETKHCKDCKDAEFNESFDFEFDPSATKVRDIQLELWDYDTIGDNDYIGKVNVPLSEFKGQKLTKTYKFKGSGNNYGQDVGEVDVEISYIPEEQRIKELEQEEEQKRKEQEEEQKRKEQEEEQKRKEQEEEQKRKEQEEEQKRKALEEEQQRIQEEQLKKEQEEKQRYLDYYQQQQQYIQQLLQKDKDGINQNKQKSFKVTVIGVSDIIPMDIGGKSDPYVKVIFAGQEQQTNKVSNTLNAEYNQTFEFKGDESQIQDGQVTLELWDYDRFTSNELVGKVQIPLNEFKNRKEKVRYQFQGVNNNYGHNVGNLDFIIDYYIDEQEEQRIQDELQKEFRDRQNLLDGVDPEEKFITSSASSPIRVITKEERIRQQKERDEEEEIQKQIDEINKQKEIIRQNEIRKQKEEELKKKKEEEIKKQKEDEIIKQKEDEIRQKEDEIRKQKEKEQKQIEEQQRQINIQKQLLLKQQEQELEIQKFRKTLEKTKLRVKIVQKKLLSWGKQIT</sequence>
<dbReference type="InterPro" id="IPR000008">
    <property type="entry name" value="C2_dom"/>
</dbReference>
<feature type="domain" description="C2" evidence="4">
    <location>
        <begin position="1"/>
        <end position="88"/>
    </location>
</feature>
<feature type="domain" description="C2" evidence="4">
    <location>
        <begin position="572"/>
        <end position="695"/>
    </location>
</feature>
<dbReference type="GO" id="GO:0016020">
    <property type="term" value="C:membrane"/>
    <property type="evidence" value="ECO:0007669"/>
    <property type="project" value="TreeGrafter"/>
</dbReference>
<protein>
    <recommendedName>
        <fullName evidence="4">C2 domain-containing protein</fullName>
    </recommendedName>
</protein>
<evidence type="ECO:0000259" key="4">
    <source>
        <dbReference type="PROSITE" id="PS50004"/>
    </source>
</evidence>
<dbReference type="SUPFAM" id="SSF49562">
    <property type="entry name" value="C2 domain (Calcium/lipid-binding domain, CaLB)"/>
    <property type="match status" value="4"/>
</dbReference>
<evidence type="ECO:0000256" key="1">
    <source>
        <dbReference type="ARBA" id="ARBA00022723"/>
    </source>
</evidence>
<dbReference type="SMART" id="SM00239">
    <property type="entry name" value="C2"/>
    <property type="match status" value="4"/>
</dbReference>